<dbReference type="Gene3D" id="2.30.29.30">
    <property type="entry name" value="Pleckstrin-homology domain (PH domain)/Phosphotyrosine-binding domain (PTB)"/>
    <property type="match status" value="1"/>
</dbReference>
<proteinExistence type="inferred from homology"/>
<evidence type="ECO:0000259" key="7">
    <source>
        <dbReference type="PROSITE" id="PS50003"/>
    </source>
</evidence>
<evidence type="ECO:0000256" key="3">
    <source>
        <dbReference type="ARBA" id="ARBA00013037"/>
    </source>
</evidence>
<comment type="pathway">
    <text evidence="1">Signal transduction; phosphatidylinositol signaling pathway.</text>
</comment>
<comment type="caution">
    <text evidence="9">The sequence shown here is derived from an EMBL/GenBank/DDBJ whole genome shotgun (WGS) entry which is preliminary data.</text>
</comment>
<sequence length="1293" mass="145409">NLDMRFNKQELATLATQPSNKFDKEGVLFITERQEGFFRRAEVSLERWCRLRGNLLFYFKTSDQFSEPQGVIVLEKCEANIRNNNREHDGFVFFIEFQDGLRQRLAAYTEAERHDWIKSIQSASYGELRKQLQLLREKIEKRKDATHDVDVEMVRLQAGKEIDIGEIPICESAISCDNLLCDGHGRAPNPIVVIQVIPQNRNGWIKYSHTEVIERSSNPQFLCTIPFRSSDGLHSKSMIRFSVYDVREKVSQTAVPIGYAEIELGVIQDTTRLRIPLRSAAGNNAGFITIASWAPEQDRRAPRSPAKIVEQQHLGHRRSQSLPPKLGVKLFIPPQEKLSLVFTNPNLHTYRLHSGLGGDISVHEIMMECQLCFIIPQQLLSIWILREKELLQEISGIGELGGEWRNKQMDLLDKHLKLLKDYSQAKQNLQQYNSQKFFKSSANKTDEAYEFAPVNLHLQRMWAHNDTLKRSGVFDVITVGAFTKHAGKSKTGGLIKLLQQMKDSPSKMDQNGVKVQAANDAVQAIKQLRKEIVAIMSQLLCLAKSKNSKGMLPLCNEMVTKTRVLLNIWEPSLVEEAFEFIENHRTVEEPDNFATPMSPFKKITQQLGALDLKSPDLEDFATPMGSAPPDLWPSMNANKTRSHNLKTKSPSSTDINAIATIQNTVKTYQSQSSYRRMSDMAPSPSERMSYSLPVEPVSSTEGSGIKFNETHFDVNGDIVATEELQSNVSKPTAICDKRDNESMENSFAQQFAESRNEILHNSTEFDENGLTQNCSIVLGHNGAFLDAKVMSSSPSANFYRPTEEPEPLDLTQLNIEASVMCLVSKVKFLCGRCGSPAVRLRQPKQSIKRGFSNLPPDVVTSQPIANPLCTNDAENSIPISHLSTTDNSNEIPSTKAGNLSSKDLNLALTQAVGEVARKVKKGNKFTDGLDLSLTTDWASELRPSMRKLRQAMDGLLKTARLMHSVQRVQQDMKKTSATLTTMYRRDVCFSQALTSLVAVLMAKLWGNQITANYIHILGNLGPLVYFEGLLSLYSSETDMWGDMCVAIEDLSSVQFTLVRSNIHRDTKSLPIPRVIGSRQSIKVLLPVPESVHLILPTKESTSFKVTPVFFNIGINEKATISETLGYTREQHRSNWDNFDRIKQYHIRYKKLNLSVPDTPSKTEITVPVQTVTDLLFEMEESLRSNASKNIKILHLAEDICRAIQGLRLTSCKSAKDRTGMAVTLEQCRILQKEFHLPASNLQNVLDTMRSKGTRCDNTVKNIGISKYAFNLPQVLALPQLYRPPTGSYGKAQT</sequence>
<dbReference type="CDD" id="cd13272">
    <property type="entry name" value="PH_INPP4A_INPP4B"/>
    <property type="match status" value="1"/>
</dbReference>
<dbReference type="EMBL" id="WJQU01000003">
    <property type="protein sequence ID" value="KAJ6638437.1"/>
    <property type="molecule type" value="Genomic_DNA"/>
</dbReference>
<comment type="similarity">
    <text evidence="2">Belongs to the inositol 3,4-bisphosphate 4-phosphatase family.</text>
</comment>
<dbReference type="SUPFAM" id="SSF49562">
    <property type="entry name" value="C2 domain (Calcium/lipid-binding domain, CaLB)"/>
    <property type="match status" value="1"/>
</dbReference>
<dbReference type="FunFam" id="2.30.29.30:FF:000563">
    <property type="entry name" value="Phosphatidylinositol3,4-bisphosphate 4-phosphatase"/>
    <property type="match status" value="1"/>
</dbReference>
<evidence type="ECO:0000313" key="9">
    <source>
        <dbReference type="EMBL" id="KAJ6638437.1"/>
    </source>
</evidence>
<feature type="non-terminal residue" evidence="9">
    <location>
        <position position="1"/>
    </location>
</feature>
<dbReference type="Gene3D" id="2.60.40.150">
    <property type="entry name" value="C2 domain"/>
    <property type="match status" value="1"/>
</dbReference>
<gene>
    <name evidence="9" type="primary">INPP4B</name>
    <name evidence="9" type="ORF">Bhyg_11172</name>
</gene>
<dbReference type="GO" id="GO:0005737">
    <property type="term" value="C:cytoplasm"/>
    <property type="evidence" value="ECO:0007669"/>
    <property type="project" value="TreeGrafter"/>
</dbReference>
<dbReference type="PROSITE" id="PS50004">
    <property type="entry name" value="C2"/>
    <property type="match status" value="1"/>
</dbReference>
<dbReference type="PROSITE" id="PS50003">
    <property type="entry name" value="PH_DOMAIN"/>
    <property type="match status" value="1"/>
</dbReference>
<organism evidence="9 10">
    <name type="scientific">Pseudolycoriella hygida</name>
    <dbReference type="NCBI Taxonomy" id="35572"/>
    <lineage>
        <taxon>Eukaryota</taxon>
        <taxon>Metazoa</taxon>
        <taxon>Ecdysozoa</taxon>
        <taxon>Arthropoda</taxon>
        <taxon>Hexapoda</taxon>
        <taxon>Insecta</taxon>
        <taxon>Pterygota</taxon>
        <taxon>Neoptera</taxon>
        <taxon>Endopterygota</taxon>
        <taxon>Diptera</taxon>
        <taxon>Nematocera</taxon>
        <taxon>Sciaroidea</taxon>
        <taxon>Sciaridae</taxon>
        <taxon>Pseudolycoriella</taxon>
    </lineage>
</organism>
<dbReference type="PANTHER" id="PTHR12187:SF11">
    <property type="entry name" value="PHOSPHATIDYLINOSITOL-3,4-BISPHOSPHATE 4-PHOSPHATASE"/>
    <property type="match status" value="1"/>
</dbReference>
<feature type="region of interest" description="Disordered" evidence="6">
    <location>
        <begin position="670"/>
        <end position="689"/>
    </location>
</feature>
<protein>
    <recommendedName>
        <fullName evidence="3">phosphatidylinositol-3,4-bisphosphate 4-phosphatase</fullName>
        <ecNumber evidence="3">3.1.3.66</ecNumber>
    </recommendedName>
</protein>
<reference evidence="9" key="1">
    <citation type="submission" date="2022-07" db="EMBL/GenBank/DDBJ databases">
        <authorList>
            <person name="Trinca V."/>
            <person name="Uliana J.V.C."/>
            <person name="Torres T.T."/>
            <person name="Ward R.J."/>
            <person name="Monesi N."/>
        </authorList>
    </citation>
    <scope>NUCLEOTIDE SEQUENCE</scope>
    <source>
        <strain evidence="9">HSMRA1968</strain>
        <tissue evidence="9">Whole embryos</tissue>
    </source>
</reference>
<keyword evidence="10" id="KW-1185">Reference proteome</keyword>
<evidence type="ECO:0000256" key="4">
    <source>
        <dbReference type="ARBA" id="ARBA00022801"/>
    </source>
</evidence>
<keyword evidence="4" id="KW-0378">Hydrolase</keyword>
<dbReference type="InterPro" id="IPR035892">
    <property type="entry name" value="C2_domain_sf"/>
</dbReference>
<keyword evidence="5" id="KW-0443">Lipid metabolism</keyword>
<dbReference type="InterPro" id="IPR000008">
    <property type="entry name" value="C2_dom"/>
</dbReference>
<evidence type="ECO:0000256" key="1">
    <source>
        <dbReference type="ARBA" id="ARBA00004847"/>
    </source>
</evidence>
<dbReference type="OrthoDB" id="7780401at2759"/>
<evidence type="ECO:0000313" key="10">
    <source>
        <dbReference type="Proteomes" id="UP001151699"/>
    </source>
</evidence>
<evidence type="ECO:0000256" key="2">
    <source>
        <dbReference type="ARBA" id="ARBA00006306"/>
    </source>
</evidence>
<evidence type="ECO:0000256" key="6">
    <source>
        <dbReference type="SAM" id="MobiDB-lite"/>
    </source>
</evidence>
<dbReference type="PANTHER" id="PTHR12187">
    <property type="entry name" value="AGAP000124-PA"/>
    <property type="match status" value="1"/>
</dbReference>
<dbReference type="InterPro" id="IPR011993">
    <property type="entry name" value="PH-like_dom_sf"/>
</dbReference>
<dbReference type="InterPro" id="IPR039034">
    <property type="entry name" value="INPP4"/>
</dbReference>
<dbReference type="SMART" id="SM00233">
    <property type="entry name" value="PH"/>
    <property type="match status" value="1"/>
</dbReference>
<dbReference type="Pfam" id="PF00169">
    <property type="entry name" value="PH"/>
    <property type="match status" value="1"/>
</dbReference>
<evidence type="ECO:0000256" key="5">
    <source>
        <dbReference type="ARBA" id="ARBA00023098"/>
    </source>
</evidence>
<name>A0A9Q0MUT5_9DIPT</name>
<dbReference type="InterPro" id="IPR001849">
    <property type="entry name" value="PH_domain"/>
</dbReference>
<dbReference type="GO" id="GO:0016316">
    <property type="term" value="F:phosphatidylinositol-3,4-bisphosphate 4-phosphatase activity"/>
    <property type="evidence" value="ECO:0007669"/>
    <property type="project" value="UniProtKB-EC"/>
</dbReference>
<accession>A0A9Q0MUT5</accession>
<feature type="domain" description="C2" evidence="8">
    <location>
        <begin position="150"/>
        <end position="277"/>
    </location>
</feature>
<feature type="domain" description="PH" evidence="7">
    <location>
        <begin position="21"/>
        <end position="125"/>
    </location>
</feature>
<evidence type="ECO:0000259" key="8">
    <source>
        <dbReference type="PROSITE" id="PS50004"/>
    </source>
</evidence>
<dbReference type="Proteomes" id="UP001151699">
    <property type="component" value="Chromosome X"/>
</dbReference>
<dbReference type="SUPFAM" id="SSF50729">
    <property type="entry name" value="PH domain-like"/>
    <property type="match status" value="1"/>
</dbReference>
<dbReference type="EC" id="3.1.3.66" evidence="3"/>